<dbReference type="InterPro" id="IPR046942">
    <property type="entry name" value="TET_oxygenase"/>
</dbReference>
<organism evidence="16 17">
    <name type="scientific">Erpetoichthys calabaricus</name>
    <name type="common">Rope fish</name>
    <name type="synonym">Calamoichthys calabaricus</name>
    <dbReference type="NCBI Taxonomy" id="27687"/>
    <lineage>
        <taxon>Eukaryota</taxon>
        <taxon>Metazoa</taxon>
        <taxon>Chordata</taxon>
        <taxon>Craniata</taxon>
        <taxon>Vertebrata</taxon>
        <taxon>Euteleostomi</taxon>
        <taxon>Actinopterygii</taxon>
        <taxon>Polypteriformes</taxon>
        <taxon>Polypteridae</taxon>
        <taxon>Erpetoichthys</taxon>
    </lineage>
</organism>
<feature type="region of interest" description="Disordered" evidence="14">
    <location>
        <begin position="514"/>
        <end position="556"/>
    </location>
</feature>
<accession>A0A8C4X8D5</accession>
<dbReference type="Pfam" id="PF12851">
    <property type="entry name" value="Tet_JBP"/>
    <property type="match status" value="1"/>
</dbReference>
<feature type="region of interest" description="Disordered" evidence="14">
    <location>
        <begin position="1007"/>
        <end position="1058"/>
    </location>
</feature>
<keyword evidence="17" id="KW-1185">Reference proteome</keyword>
<evidence type="ECO:0000256" key="5">
    <source>
        <dbReference type="ARBA" id="ARBA00022771"/>
    </source>
</evidence>
<keyword evidence="8 13" id="KW-0560">Oxidoreductase</keyword>
<feature type="domain" description="CXXC-type" evidence="15">
    <location>
        <begin position="453"/>
        <end position="494"/>
    </location>
</feature>
<evidence type="ECO:0000256" key="10">
    <source>
        <dbReference type="ARBA" id="ARBA00047840"/>
    </source>
</evidence>
<evidence type="ECO:0000256" key="9">
    <source>
        <dbReference type="ARBA" id="ARBA00023004"/>
    </source>
</evidence>
<evidence type="ECO:0000259" key="15">
    <source>
        <dbReference type="PROSITE" id="PS51058"/>
    </source>
</evidence>
<dbReference type="PANTHER" id="PTHR23358">
    <property type="entry name" value="METHYLCYTOSINE DIOXYGENASE TET"/>
    <property type="match status" value="1"/>
</dbReference>
<keyword evidence="6 13" id="KW-0862">Zinc</keyword>
<proteinExistence type="inferred from homology"/>
<feature type="region of interest" description="Disordered" evidence="14">
    <location>
        <begin position="1416"/>
        <end position="1454"/>
    </location>
</feature>
<reference evidence="16" key="3">
    <citation type="submission" date="2025-09" db="UniProtKB">
        <authorList>
            <consortium name="Ensembl"/>
        </authorList>
    </citation>
    <scope>IDENTIFICATION</scope>
</reference>
<feature type="compositionally biased region" description="Polar residues" evidence="14">
    <location>
        <begin position="202"/>
        <end position="211"/>
    </location>
</feature>
<feature type="compositionally biased region" description="Basic and acidic residues" evidence="14">
    <location>
        <begin position="274"/>
        <end position="289"/>
    </location>
</feature>
<feature type="compositionally biased region" description="Polar residues" evidence="14">
    <location>
        <begin position="1009"/>
        <end position="1028"/>
    </location>
</feature>
<evidence type="ECO:0000256" key="2">
    <source>
        <dbReference type="ARBA" id="ARBA00007502"/>
    </source>
</evidence>
<evidence type="ECO:0000256" key="7">
    <source>
        <dbReference type="ARBA" id="ARBA00022964"/>
    </source>
</evidence>
<dbReference type="GO" id="GO:0003677">
    <property type="term" value="F:DNA binding"/>
    <property type="evidence" value="ECO:0007669"/>
    <property type="project" value="InterPro"/>
</dbReference>
<dbReference type="SMART" id="SM01333">
    <property type="entry name" value="Tet_JBP"/>
    <property type="match status" value="1"/>
</dbReference>
<name>A0A8C4X8D5_ERPCA</name>
<feature type="compositionally biased region" description="Polar residues" evidence="14">
    <location>
        <begin position="260"/>
        <end position="269"/>
    </location>
</feature>
<evidence type="ECO:0000256" key="6">
    <source>
        <dbReference type="ARBA" id="ARBA00022833"/>
    </source>
</evidence>
<evidence type="ECO:0000313" key="16">
    <source>
        <dbReference type="Ensembl" id="ENSECRP00000012234.1"/>
    </source>
</evidence>
<feature type="region of interest" description="Disordered" evidence="14">
    <location>
        <begin position="791"/>
        <end position="859"/>
    </location>
</feature>
<protein>
    <recommendedName>
        <fullName evidence="13">Methylcytosine dioxygenase TET</fullName>
        <ecNumber evidence="13">1.14.11.80</ecNumber>
    </recommendedName>
</protein>
<comment type="catalytic activity">
    <reaction evidence="11 13">
        <text>a 5-hydroxymethyl-2'-deoxycytidine in DNA + 2-oxoglutarate + O2 = a 5-formyl-2'-deoxycytidine in DNA + succinate + CO2 + H2O</text>
        <dbReference type="Rhea" id="RHEA:53828"/>
        <dbReference type="Rhea" id="RHEA-COMP:13315"/>
        <dbReference type="Rhea" id="RHEA-COMP:13656"/>
        <dbReference type="ChEBI" id="CHEBI:15377"/>
        <dbReference type="ChEBI" id="CHEBI:15379"/>
        <dbReference type="ChEBI" id="CHEBI:16526"/>
        <dbReference type="ChEBI" id="CHEBI:16810"/>
        <dbReference type="ChEBI" id="CHEBI:30031"/>
        <dbReference type="ChEBI" id="CHEBI:136731"/>
        <dbReference type="ChEBI" id="CHEBI:137731"/>
        <dbReference type="EC" id="1.14.11.80"/>
    </reaction>
</comment>
<dbReference type="GO" id="GO:0040029">
    <property type="term" value="P:epigenetic regulation of gene expression"/>
    <property type="evidence" value="ECO:0007669"/>
    <property type="project" value="InterPro"/>
</dbReference>
<feature type="compositionally biased region" description="Polar residues" evidence="14">
    <location>
        <begin position="1041"/>
        <end position="1058"/>
    </location>
</feature>
<feature type="region of interest" description="Disordered" evidence="14">
    <location>
        <begin position="1"/>
        <end position="73"/>
    </location>
</feature>
<dbReference type="PROSITE" id="PS51058">
    <property type="entry name" value="ZF_CXXC"/>
    <property type="match status" value="1"/>
</dbReference>
<dbReference type="InterPro" id="IPR002857">
    <property type="entry name" value="Znf_CXXC"/>
</dbReference>
<feature type="region of interest" description="Disordered" evidence="14">
    <location>
        <begin position="731"/>
        <end position="759"/>
    </location>
</feature>
<evidence type="ECO:0000256" key="13">
    <source>
        <dbReference type="RuleBase" id="RU367064"/>
    </source>
</evidence>
<dbReference type="GO" id="GO:0070579">
    <property type="term" value="F:DNA 5-methylcytosine dioxygenase activity"/>
    <property type="evidence" value="ECO:0007669"/>
    <property type="project" value="UniProtKB-UniRule"/>
</dbReference>
<dbReference type="Proteomes" id="UP000694620">
    <property type="component" value="Chromosome 2"/>
</dbReference>
<dbReference type="CDD" id="cd18895">
    <property type="entry name" value="TET1"/>
    <property type="match status" value="1"/>
</dbReference>
<feature type="compositionally biased region" description="Basic and acidic residues" evidence="14">
    <location>
        <begin position="9"/>
        <end position="25"/>
    </location>
</feature>
<comment type="subcellular location">
    <subcellularLocation>
        <location evidence="1">Chromosome</location>
    </subcellularLocation>
</comment>
<feature type="compositionally biased region" description="Polar residues" evidence="14">
    <location>
        <begin position="27"/>
        <end position="43"/>
    </location>
</feature>
<feature type="region of interest" description="Disordered" evidence="14">
    <location>
        <begin position="260"/>
        <end position="298"/>
    </location>
</feature>
<dbReference type="Ensembl" id="ENSECRT00000012433.1">
    <property type="protein sequence ID" value="ENSECRP00000012234.1"/>
    <property type="gene ID" value="ENSECRG00000008137.1"/>
</dbReference>
<dbReference type="GeneTree" id="ENSGT00940000158935"/>
<feature type="region of interest" description="Disordered" evidence="14">
    <location>
        <begin position="122"/>
        <end position="153"/>
    </location>
</feature>
<comment type="cofactor">
    <cofactor evidence="13">
        <name>Zn(2+)</name>
        <dbReference type="ChEBI" id="CHEBI:29105"/>
    </cofactor>
    <text evidence="13">The zinc ions have a structural role.</text>
</comment>
<feature type="compositionally biased region" description="Basic and acidic residues" evidence="14">
    <location>
        <begin position="1423"/>
        <end position="1451"/>
    </location>
</feature>
<comment type="function">
    <text evidence="13">Dioxygenase that catalyzes the conversion of the modified genomic base 5-methylcytosine (5mC) into 5-hydroxymethylcytosine (5hmC) and plays a key role in epigenetic chromatin reprogramming during embryonic development.</text>
</comment>
<dbReference type="GO" id="GO:0141166">
    <property type="term" value="P:chromosomal 5-methylcytosine DNA demethylation pathway"/>
    <property type="evidence" value="ECO:0007669"/>
    <property type="project" value="UniProtKB-UniRule"/>
</dbReference>
<dbReference type="EC" id="1.14.11.80" evidence="13"/>
<feature type="region of interest" description="Disordered" evidence="14">
    <location>
        <begin position="167"/>
        <end position="232"/>
    </location>
</feature>
<reference evidence="16" key="2">
    <citation type="submission" date="2025-08" db="UniProtKB">
        <authorList>
            <consortium name="Ensembl"/>
        </authorList>
    </citation>
    <scope>IDENTIFICATION</scope>
</reference>
<dbReference type="GO" id="GO:0005694">
    <property type="term" value="C:chromosome"/>
    <property type="evidence" value="ECO:0007669"/>
    <property type="project" value="UniProtKB-SubCell"/>
</dbReference>
<keyword evidence="3" id="KW-0158">Chromosome</keyword>
<evidence type="ECO:0000256" key="8">
    <source>
        <dbReference type="ARBA" id="ARBA00023002"/>
    </source>
</evidence>
<evidence type="ECO:0000256" key="12">
    <source>
        <dbReference type="PROSITE-ProRule" id="PRU00509"/>
    </source>
</evidence>
<dbReference type="GO" id="GO:0005634">
    <property type="term" value="C:nucleus"/>
    <property type="evidence" value="ECO:0007669"/>
    <property type="project" value="UniProtKB-UniRule"/>
</dbReference>
<feature type="compositionally biased region" description="Polar residues" evidence="14">
    <location>
        <begin position="547"/>
        <end position="556"/>
    </location>
</feature>
<evidence type="ECO:0000313" key="17">
    <source>
        <dbReference type="Proteomes" id="UP000694620"/>
    </source>
</evidence>
<keyword evidence="5 12" id="KW-0863">Zinc-finger</keyword>
<reference evidence="16" key="1">
    <citation type="submission" date="2021-06" db="EMBL/GenBank/DDBJ databases">
        <authorList>
            <consortium name="Wellcome Sanger Institute Data Sharing"/>
        </authorList>
    </citation>
    <scope>NUCLEOTIDE SEQUENCE [LARGE SCALE GENOMIC DNA]</scope>
</reference>
<evidence type="ECO:0000256" key="11">
    <source>
        <dbReference type="ARBA" id="ARBA00049431"/>
    </source>
</evidence>
<comment type="cofactor">
    <cofactor evidence="13">
        <name>Fe(2+)</name>
        <dbReference type="ChEBI" id="CHEBI:29033"/>
    </cofactor>
    <text evidence="13">Binds 1 Fe(2+) ion per subunit.</text>
</comment>
<dbReference type="InterPro" id="IPR024779">
    <property type="entry name" value="2OGFeDO_JBP1/TET_oxygenase_dom"/>
</dbReference>
<keyword evidence="7 13" id="KW-0223">Dioxygenase</keyword>
<dbReference type="GO" id="GO:0008270">
    <property type="term" value="F:zinc ion binding"/>
    <property type="evidence" value="ECO:0007669"/>
    <property type="project" value="UniProtKB-UniRule"/>
</dbReference>
<dbReference type="PANTHER" id="PTHR23358:SF2">
    <property type="entry name" value="METHYLCYTOSINE DIOXYGENASE TET1"/>
    <property type="match status" value="1"/>
</dbReference>
<dbReference type="InterPro" id="IPR040175">
    <property type="entry name" value="TET1/2/3"/>
</dbReference>
<dbReference type="GO" id="GO:0045944">
    <property type="term" value="P:positive regulation of transcription by RNA polymerase II"/>
    <property type="evidence" value="ECO:0007669"/>
    <property type="project" value="TreeGrafter"/>
</dbReference>
<comment type="catalytic activity">
    <reaction evidence="10 13">
        <text>a 5-formyl-2'-deoxycytidine in DNA + 2-oxoglutarate + O2 = a 5-carboxyl-2'-deoxycytidine in DNA + succinate + CO2 + H(+)</text>
        <dbReference type="Rhea" id="RHEA:53832"/>
        <dbReference type="Rhea" id="RHEA-COMP:13656"/>
        <dbReference type="Rhea" id="RHEA-COMP:13657"/>
        <dbReference type="ChEBI" id="CHEBI:15378"/>
        <dbReference type="ChEBI" id="CHEBI:15379"/>
        <dbReference type="ChEBI" id="CHEBI:16526"/>
        <dbReference type="ChEBI" id="CHEBI:16810"/>
        <dbReference type="ChEBI" id="CHEBI:30031"/>
        <dbReference type="ChEBI" id="CHEBI:137731"/>
        <dbReference type="ChEBI" id="CHEBI:137732"/>
        <dbReference type="EC" id="1.14.11.80"/>
    </reaction>
</comment>
<evidence type="ECO:0000256" key="1">
    <source>
        <dbReference type="ARBA" id="ARBA00004286"/>
    </source>
</evidence>
<comment type="catalytic activity">
    <reaction evidence="13">
        <text>a 5-methyl-2'-deoxycytidine in DNA + 2-oxoglutarate + O2 = a 5-hydroxymethyl-2'-deoxycytidine in DNA + succinate + CO2</text>
        <dbReference type="Rhea" id="RHEA:52636"/>
        <dbReference type="Rhea" id="RHEA-COMP:11370"/>
        <dbReference type="Rhea" id="RHEA-COMP:13315"/>
        <dbReference type="ChEBI" id="CHEBI:15379"/>
        <dbReference type="ChEBI" id="CHEBI:16526"/>
        <dbReference type="ChEBI" id="CHEBI:16810"/>
        <dbReference type="ChEBI" id="CHEBI:30031"/>
        <dbReference type="ChEBI" id="CHEBI:85454"/>
        <dbReference type="ChEBI" id="CHEBI:136731"/>
        <dbReference type="EC" id="1.14.11.80"/>
    </reaction>
</comment>
<keyword evidence="9 13" id="KW-0408">Iron</keyword>
<evidence type="ECO:0000256" key="14">
    <source>
        <dbReference type="SAM" id="MobiDB-lite"/>
    </source>
</evidence>
<evidence type="ECO:0000256" key="3">
    <source>
        <dbReference type="ARBA" id="ARBA00022454"/>
    </source>
</evidence>
<gene>
    <name evidence="16" type="primary">TET1</name>
</gene>
<feature type="compositionally biased region" description="Basic and acidic residues" evidence="14">
    <location>
        <begin position="140"/>
        <end position="149"/>
    </location>
</feature>
<keyword evidence="4 13" id="KW-0479">Metal-binding</keyword>
<comment type="similarity">
    <text evidence="2 13">Belongs to the TET family.</text>
</comment>
<sequence>MPRSTKNSNKTEPRARSDAKRDVCTVKRQTFNSNKHQGKASLQRNEDKWRSKPSAQSRSQATKEVKKVNRAPSAALQELYGTITNTSPALGAVRTRQSANRERFANFPCLRRSWCFSPLLQGLPDLPEPSRRQPSKVKSNPKDEAKAQDDGDLAATVNEGQCERAELAPCEAESGAKQKENGGTGMGPGAVTTVHTLVAGSTHCSPQTGPSTDEEQPKNLVAPKPESAEQSDAFLPGVSTEQKEEGARNLDFGIQVSISSTNTSESPHLSSMCKDSDVKEAHPTEEADPRTTSCCTDDASQSHLPSVLSFQKWANGGSTQPPYVKGNSLPSSESQSPVKMLEKLSNTFTCVASNLQTWPTQTGLRKSVLTFESGAESTVLHAKADSISKMGIETKPFLGLESPLSHLEDNQRSLGTDVGASVVSSCSSSRPVSPVTACNSTSNPTPPHPHGLVKKKRRRCGACEPCLRKVNCGECSCCRNRKTGHQICKLRKCNELKKKPATCSADEVGFARRSREKADLRGQVRKGRPQSPSYLSSEKQEDHPTAQPYSTKKGASTNGCKRHFLVIKGCGRKREDLVFSDDEELYSENGALSLLKSDASSSCGSTSFKLSQPCLLSLVENNNLSIEQAIAVEALTELSVVKKNTTRDWLEKLSVCPRVYQGADVPQEPSNQTRLEPKSAGIKLEERLSLQDLIDASCSVIRNSGQSECLGGSSRGSPAIVSLKNWQHNTSDVNKQAEEDKTCTSSDGNALVRPRNKDEEDAAAQLAQLAFIIKAKPPAQDTSLNASTIDGQTHQQPLHRQENKIPQGIPVPAIRSNPFQNAKKVEAVSPPTPPIKSKTPKKSPMPPENQTDRKRKGQSIWTESHLKHVSQLLQKSLNSKLLPAQNKRAKVQKVQTTQQTGQRKPLLFLPQTQIQFSSSISRNAQVAQSQFPASNALSMLPYPVKSECANDQNPNKEAGCYYSLSEAVSDKTTELSLSNGYPDFKSNELLKQSTTGLTANAVLKEEGISHTQESPASDQPYGATTTDHLMSDPPYCKEVRQQNGNTSEANQNGGLTPSKTTLNSFLDSPMKFLDTQTKNLLDTPSKKGLEVPTCNCDEGPYYTHLGSGPSVAAVRKIMEERYGEKGKAVRIEVVIYTGKEGKSSQGCPIAKWVIRRGSEEEKLLCLVRQRAGHHCQNAVVVILILAWEGIPQVVADTLYKELTETLRKYGSPTSRRCALNEDRTCACQGLDPETCGASFSFGCSWSMYFNGCKFARSKIPRRFRLLGDDPKQKLEGNLLTLASDVAPIYKKLAPQAFQNQVQYENIGSDCRLGLKEGRPFSGVTACVDFCAHAHRDTHNMNNGSTVVCTLTKEDNRSIGNTPDDEQLHVLPLYKISPTDEFGNEEQQRDKMRNGAIQVLSAFPREVRLLAEPMKSAKRKKLEAKRAAAEKQNSQERKAATPMKHKDVDMSESRISTPLPERVSLLFHSESPEVHINRPNGFHKMQLGKEYPLPQLEPIDNTSKVHNGLIPDPDVHENVGHKAEVWSDSEHNFLDGNIGGVAVAPSHGSILIECARRELHATTPIKKPNRNHPTRISLVFYQHKSLNEPKHGLGINDINSSKPPNKKVKLGIRDKEDIVQEDHELVQIPTRRAMAISRDGVITVSSYALTQVTGPYNRWI</sequence>
<evidence type="ECO:0000256" key="4">
    <source>
        <dbReference type="ARBA" id="ARBA00022723"/>
    </source>
</evidence>